<keyword evidence="5" id="KW-1185">Reference proteome</keyword>
<dbReference type="InterPro" id="IPR007329">
    <property type="entry name" value="FMN-bd"/>
</dbReference>
<dbReference type="EMBL" id="CP058559">
    <property type="protein sequence ID" value="QNO13694.1"/>
    <property type="molecule type" value="Genomic_DNA"/>
</dbReference>
<dbReference type="RefSeq" id="WP_213167361.1">
    <property type="nucleotide sequence ID" value="NZ_CP058559.1"/>
</dbReference>
<dbReference type="Pfam" id="PF04205">
    <property type="entry name" value="FMN_bind"/>
    <property type="match status" value="1"/>
</dbReference>
<dbReference type="Proteomes" id="UP000516160">
    <property type="component" value="Chromosome"/>
</dbReference>
<dbReference type="AlphaFoldDB" id="A0A7G9W4T2"/>
<reference evidence="4 5" key="1">
    <citation type="submission" date="2020-07" db="EMBL/GenBank/DDBJ databases">
        <title>Alkalicella. sp. LB2 genome.</title>
        <authorList>
            <person name="Postec A."/>
            <person name="Quemeneur M."/>
        </authorList>
    </citation>
    <scope>NUCLEOTIDE SEQUENCE [LARGE SCALE GENOMIC DNA]</scope>
    <source>
        <strain evidence="4 5">LB2</strain>
    </source>
</reference>
<proteinExistence type="predicted"/>
<evidence type="ECO:0000256" key="1">
    <source>
        <dbReference type="SAM" id="MobiDB-lite"/>
    </source>
</evidence>
<evidence type="ECO:0000259" key="3">
    <source>
        <dbReference type="SMART" id="SM00900"/>
    </source>
</evidence>
<protein>
    <submittedName>
        <fullName evidence="4">FMN-binding protein</fullName>
    </submittedName>
</protein>
<sequence length="125" mass="12994">MKAKLTLVSLLIVMLLVVMPGCGAGGDAQNGGDDQGRYQDGEYTGSAQGYNSEIEVRVVVSGGEITEIEVLDHEESAGIADNALAQTGQRIIEAQDTEIELITGATATSRGIRDAVANALEGTEN</sequence>
<dbReference type="SMART" id="SM00900">
    <property type="entry name" value="FMN_bind"/>
    <property type="match status" value="1"/>
</dbReference>
<name>A0A7G9W4T2_ALKCA</name>
<keyword evidence="2" id="KW-0732">Signal</keyword>
<evidence type="ECO:0000313" key="5">
    <source>
        <dbReference type="Proteomes" id="UP000516160"/>
    </source>
</evidence>
<gene>
    <name evidence="4" type="ORF">HYG86_02445</name>
</gene>
<dbReference type="GO" id="GO:0016020">
    <property type="term" value="C:membrane"/>
    <property type="evidence" value="ECO:0007669"/>
    <property type="project" value="InterPro"/>
</dbReference>
<dbReference type="KEGG" id="acae:HYG86_02445"/>
<evidence type="ECO:0000256" key="2">
    <source>
        <dbReference type="SAM" id="SignalP"/>
    </source>
</evidence>
<dbReference type="Gene3D" id="3.90.1010.20">
    <property type="match status" value="1"/>
</dbReference>
<organism evidence="4 5">
    <name type="scientific">Alkalicella caledoniensis</name>
    <dbReference type="NCBI Taxonomy" id="2731377"/>
    <lineage>
        <taxon>Bacteria</taxon>
        <taxon>Bacillati</taxon>
        <taxon>Bacillota</taxon>
        <taxon>Clostridia</taxon>
        <taxon>Eubacteriales</taxon>
        <taxon>Proteinivoracaceae</taxon>
        <taxon>Alkalicella</taxon>
    </lineage>
</organism>
<feature type="domain" description="FMN-binding" evidence="3">
    <location>
        <begin position="49"/>
        <end position="123"/>
    </location>
</feature>
<accession>A0A7G9W4T2</accession>
<evidence type="ECO:0000313" key="4">
    <source>
        <dbReference type="EMBL" id="QNO13694.1"/>
    </source>
</evidence>
<feature type="chain" id="PRO_5039717179" evidence="2">
    <location>
        <begin position="25"/>
        <end position="125"/>
    </location>
</feature>
<feature type="signal peptide" evidence="2">
    <location>
        <begin position="1"/>
        <end position="24"/>
    </location>
</feature>
<feature type="region of interest" description="Disordered" evidence="1">
    <location>
        <begin position="27"/>
        <end position="46"/>
    </location>
</feature>
<dbReference type="GO" id="GO:0010181">
    <property type="term" value="F:FMN binding"/>
    <property type="evidence" value="ECO:0007669"/>
    <property type="project" value="InterPro"/>
</dbReference>